<organism evidence="4 5">
    <name type="scientific">Pristionchus entomophagus</name>
    <dbReference type="NCBI Taxonomy" id="358040"/>
    <lineage>
        <taxon>Eukaryota</taxon>
        <taxon>Metazoa</taxon>
        <taxon>Ecdysozoa</taxon>
        <taxon>Nematoda</taxon>
        <taxon>Chromadorea</taxon>
        <taxon>Rhabditida</taxon>
        <taxon>Rhabditina</taxon>
        <taxon>Diplogasteromorpha</taxon>
        <taxon>Diplogasteroidea</taxon>
        <taxon>Neodiplogasteridae</taxon>
        <taxon>Pristionchus</taxon>
    </lineage>
</organism>
<dbReference type="InterPro" id="IPR023394">
    <property type="entry name" value="Sec7_C_sf"/>
</dbReference>
<proteinExistence type="predicted"/>
<accession>A0AAV5T421</accession>
<comment type="caution">
    <text evidence="4">The sequence shown here is derived from an EMBL/GenBank/DDBJ whole genome shotgun (WGS) entry which is preliminary data.</text>
</comment>
<dbReference type="Gene3D" id="1.10.220.20">
    <property type="match status" value="1"/>
</dbReference>
<name>A0AAV5T421_9BILA</name>
<feature type="coiled-coil region" evidence="1">
    <location>
        <begin position="20"/>
        <end position="54"/>
    </location>
</feature>
<dbReference type="SUPFAM" id="SSF50729">
    <property type="entry name" value="PH domain-like"/>
    <property type="match status" value="1"/>
</dbReference>
<gene>
    <name evidence="4" type="ORF">PENTCL1PPCAC_9454</name>
</gene>
<sequence>MMTGQHFPIADLTAEERHQLRTMRKRKADLLNEIEAVKSELQNVEGELENLYYVDDSSKERGAQLSSGRKKFNQDPEAGLTFLIERGIIERTPQSVADFLYKGSLSGLSKQTIGEYIGSNEPFNVQVLEAYVKMHDISNLFLVDALRMFLWSFRLPGESQKIERMMAKFADHFHSSSTLDGHAFDCPDTAHVLSYSCIMLNTLLHNPAVKDKPTLERFIAMNKESVQQNGVSAETLRQIYDSIAKQPFKLPDEESSRSHEPFIDSTREGWLYKQSSNQAFVVGPLMWKRRWFILSEGCLYYFDSSNDHAPKGIIPLKNVGVRRVEAPPRPHMFEIYALSPEDKIKSCKTDQVGGRVSEGRHSNYRMCAASQDDLIGWIEAIAVQCQSQRV</sequence>
<evidence type="ECO:0000256" key="1">
    <source>
        <dbReference type="SAM" id="Coils"/>
    </source>
</evidence>
<feature type="domain" description="SEC7" evidence="3">
    <location>
        <begin position="54"/>
        <end position="246"/>
    </location>
</feature>
<dbReference type="SMART" id="SM00222">
    <property type="entry name" value="Sec7"/>
    <property type="match status" value="1"/>
</dbReference>
<dbReference type="Proteomes" id="UP001432027">
    <property type="component" value="Unassembled WGS sequence"/>
</dbReference>
<dbReference type="AlphaFoldDB" id="A0AAV5T421"/>
<dbReference type="Pfam" id="PF00169">
    <property type="entry name" value="PH"/>
    <property type="match status" value="1"/>
</dbReference>
<dbReference type="PANTHER" id="PTHR10663:SF402">
    <property type="entry name" value="MIP16918P"/>
    <property type="match status" value="1"/>
</dbReference>
<dbReference type="PANTHER" id="PTHR10663">
    <property type="entry name" value="GUANYL-NUCLEOTIDE EXCHANGE FACTOR"/>
    <property type="match status" value="1"/>
</dbReference>
<dbReference type="PROSITE" id="PS50190">
    <property type="entry name" value="SEC7"/>
    <property type="match status" value="1"/>
</dbReference>
<evidence type="ECO:0000259" key="3">
    <source>
        <dbReference type="PROSITE" id="PS50190"/>
    </source>
</evidence>
<dbReference type="SMART" id="SM00233">
    <property type="entry name" value="PH"/>
    <property type="match status" value="1"/>
</dbReference>
<dbReference type="CDD" id="cd00171">
    <property type="entry name" value="Sec7"/>
    <property type="match status" value="1"/>
</dbReference>
<dbReference type="PROSITE" id="PS50003">
    <property type="entry name" value="PH_DOMAIN"/>
    <property type="match status" value="1"/>
</dbReference>
<dbReference type="SUPFAM" id="SSF48425">
    <property type="entry name" value="Sec7 domain"/>
    <property type="match status" value="1"/>
</dbReference>
<dbReference type="InterPro" id="IPR001849">
    <property type="entry name" value="PH_domain"/>
</dbReference>
<evidence type="ECO:0000313" key="4">
    <source>
        <dbReference type="EMBL" id="GMS87279.1"/>
    </source>
</evidence>
<dbReference type="Gene3D" id="2.30.29.30">
    <property type="entry name" value="Pleckstrin-homology domain (PH domain)/Phosphotyrosine-binding domain (PTB)"/>
    <property type="match status" value="1"/>
</dbReference>
<dbReference type="InterPro" id="IPR011993">
    <property type="entry name" value="PH-like_dom_sf"/>
</dbReference>
<protein>
    <submittedName>
        <fullName evidence="4">Uncharacterized protein</fullName>
    </submittedName>
</protein>
<dbReference type="Pfam" id="PF01369">
    <property type="entry name" value="Sec7"/>
    <property type="match status" value="1"/>
</dbReference>
<dbReference type="InterPro" id="IPR000904">
    <property type="entry name" value="Sec7_dom"/>
</dbReference>
<dbReference type="InterPro" id="IPR035999">
    <property type="entry name" value="Sec7_dom_sf"/>
</dbReference>
<keyword evidence="5" id="KW-1185">Reference proteome</keyword>
<dbReference type="Gene3D" id="1.10.1000.11">
    <property type="entry name" value="Arf Nucleotide-binding Site Opener,domain 2"/>
    <property type="match status" value="1"/>
</dbReference>
<dbReference type="FunFam" id="1.10.1000.11:FF:000002">
    <property type="entry name" value="Cytohesin 1"/>
    <property type="match status" value="1"/>
</dbReference>
<evidence type="ECO:0000259" key="2">
    <source>
        <dbReference type="PROSITE" id="PS50003"/>
    </source>
</evidence>
<reference evidence="4" key="1">
    <citation type="submission" date="2023-10" db="EMBL/GenBank/DDBJ databases">
        <title>Genome assembly of Pristionchus species.</title>
        <authorList>
            <person name="Yoshida K."/>
            <person name="Sommer R.J."/>
        </authorList>
    </citation>
    <scope>NUCLEOTIDE SEQUENCE</scope>
    <source>
        <strain evidence="4">RS0144</strain>
    </source>
</reference>
<dbReference type="GO" id="GO:0032012">
    <property type="term" value="P:regulation of ARF protein signal transduction"/>
    <property type="evidence" value="ECO:0007669"/>
    <property type="project" value="InterPro"/>
</dbReference>
<feature type="domain" description="PH" evidence="2">
    <location>
        <begin position="264"/>
        <end position="386"/>
    </location>
</feature>
<dbReference type="EMBL" id="BTSX01000003">
    <property type="protein sequence ID" value="GMS87279.1"/>
    <property type="molecule type" value="Genomic_DNA"/>
</dbReference>
<keyword evidence="1" id="KW-0175">Coiled coil</keyword>
<dbReference type="GO" id="GO:0005085">
    <property type="term" value="F:guanyl-nucleotide exchange factor activity"/>
    <property type="evidence" value="ECO:0007669"/>
    <property type="project" value="InterPro"/>
</dbReference>
<evidence type="ECO:0000313" key="5">
    <source>
        <dbReference type="Proteomes" id="UP001432027"/>
    </source>
</evidence>